<feature type="non-terminal residue" evidence="5">
    <location>
        <position position="319"/>
    </location>
</feature>
<proteinExistence type="inferred from homology"/>
<feature type="region of interest" description="Disordered" evidence="4">
    <location>
        <begin position="1"/>
        <end position="38"/>
    </location>
</feature>
<dbReference type="InterPro" id="IPR036291">
    <property type="entry name" value="NAD(P)-bd_dom_sf"/>
</dbReference>
<dbReference type="PANTHER" id="PTHR43086:SF3">
    <property type="entry name" value="NADP-DEPENDENT 3-HYDROXY ACID DEHYDROGENASE YDFG"/>
    <property type="match status" value="1"/>
</dbReference>
<gene>
    <name evidence="5" type="ORF">DBW64_03430</name>
</gene>
<dbReference type="SUPFAM" id="SSF51735">
    <property type="entry name" value="NAD(P)-binding Rossmann-fold domains"/>
    <property type="match status" value="1"/>
</dbReference>
<dbReference type="CDD" id="cd05233">
    <property type="entry name" value="SDR_c"/>
    <property type="match status" value="1"/>
</dbReference>
<evidence type="ECO:0000256" key="1">
    <source>
        <dbReference type="ARBA" id="ARBA00006484"/>
    </source>
</evidence>
<evidence type="ECO:0000313" key="6">
    <source>
        <dbReference type="Proteomes" id="UP000252289"/>
    </source>
</evidence>
<dbReference type="PRINTS" id="PR00081">
    <property type="entry name" value="GDHRDH"/>
</dbReference>
<dbReference type="EMBL" id="QOQK01000013">
    <property type="protein sequence ID" value="RCL84456.1"/>
    <property type="molecule type" value="Genomic_DNA"/>
</dbReference>
<sequence>MAEKKTAKAQTKTPAKKTVTKKARQTSKTKVGKPQKRLNRRTALITGASAGIGHDYATLLAEQGFDLVITARRKDRLQSLADRLETSYGVNIHIFPEDLSDPRAPTRLVEKITKEGLNIDFLVNNAGYTVPGNFDMAKWQSHADMLQTMLTAPTELCHLIGIGMAERGYGRIINMASVAGLLPGSPGGTLYGPIKSYLIKFSQALSAEYHDKGIHVQALCPGFVLSEFHDIAGNREQMNRLPKFMWLTGPDVCRKSYESVMENKGPVIVNGLFYKILGTVVKILPSNLATKLLSLHNRNATPLSRDIRDTASQSASQSA</sequence>
<evidence type="ECO:0000256" key="3">
    <source>
        <dbReference type="RuleBase" id="RU000363"/>
    </source>
</evidence>
<dbReference type="Pfam" id="PF00106">
    <property type="entry name" value="adh_short"/>
    <property type="match status" value="1"/>
</dbReference>
<dbReference type="AlphaFoldDB" id="A0A368EKW0"/>
<evidence type="ECO:0000313" key="5">
    <source>
        <dbReference type="EMBL" id="RCL84456.1"/>
    </source>
</evidence>
<dbReference type="PANTHER" id="PTHR43086">
    <property type="entry name" value="VERY-LONG-CHAIN 3-OXOOACYL-COA REDUCTASE"/>
    <property type="match status" value="1"/>
</dbReference>
<dbReference type="InterPro" id="IPR002347">
    <property type="entry name" value="SDR_fam"/>
</dbReference>
<evidence type="ECO:0000256" key="4">
    <source>
        <dbReference type="SAM" id="MobiDB-lite"/>
    </source>
</evidence>
<dbReference type="PIRSF" id="PIRSF000126">
    <property type="entry name" value="11-beta-HSD1"/>
    <property type="match status" value="1"/>
</dbReference>
<comment type="similarity">
    <text evidence="1 3">Belongs to the short-chain dehydrogenases/reductases (SDR) family.</text>
</comment>
<evidence type="ECO:0000256" key="2">
    <source>
        <dbReference type="ARBA" id="ARBA00023002"/>
    </source>
</evidence>
<reference evidence="5 6" key="1">
    <citation type="journal article" date="2018" name="Microbiome">
        <title>Fine metagenomic profile of the Mediterranean stratified and mixed water columns revealed by assembly and recruitment.</title>
        <authorList>
            <person name="Haro-Moreno J.M."/>
            <person name="Lopez-Perez M."/>
            <person name="De La Torre J.R."/>
            <person name="Picazo A."/>
            <person name="Camacho A."/>
            <person name="Rodriguez-Valera F."/>
        </authorList>
    </citation>
    <scope>NUCLEOTIDE SEQUENCE [LARGE SCALE GENOMIC DNA]</scope>
    <source>
        <strain evidence="5">MED-G50</strain>
    </source>
</reference>
<dbReference type="Proteomes" id="UP000252289">
    <property type="component" value="Unassembled WGS sequence"/>
</dbReference>
<protein>
    <submittedName>
        <fullName evidence="5">SDR family NAD(P)-dependent oxidoreductase</fullName>
    </submittedName>
</protein>
<keyword evidence="2" id="KW-0560">Oxidoreductase</keyword>
<organism evidence="5 6">
    <name type="scientific">PS1 clade bacterium</name>
    <dbReference type="NCBI Taxonomy" id="2175152"/>
    <lineage>
        <taxon>Bacteria</taxon>
        <taxon>Pseudomonadati</taxon>
        <taxon>Pseudomonadota</taxon>
        <taxon>Alphaproteobacteria</taxon>
        <taxon>PS1 clade</taxon>
    </lineage>
</organism>
<name>A0A368EKW0_9PROT</name>
<comment type="caution">
    <text evidence="5">The sequence shown here is derived from an EMBL/GenBank/DDBJ whole genome shotgun (WGS) entry which is preliminary data.</text>
</comment>
<accession>A0A368EKW0</accession>
<dbReference type="GO" id="GO:0016491">
    <property type="term" value="F:oxidoreductase activity"/>
    <property type="evidence" value="ECO:0007669"/>
    <property type="project" value="UniProtKB-KW"/>
</dbReference>
<feature type="compositionally biased region" description="Basic residues" evidence="4">
    <location>
        <begin position="14"/>
        <end position="38"/>
    </location>
</feature>
<dbReference type="PRINTS" id="PR00080">
    <property type="entry name" value="SDRFAMILY"/>
</dbReference>
<dbReference type="Gene3D" id="3.40.50.720">
    <property type="entry name" value="NAD(P)-binding Rossmann-like Domain"/>
    <property type="match status" value="1"/>
</dbReference>